<dbReference type="Pfam" id="PF00270">
    <property type="entry name" value="DEAD"/>
    <property type="match status" value="1"/>
</dbReference>
<dbReference type="PROSITE" id="PS51195">
    <property type="entry name" value="Q_MOTIF"/>
    <property type="match status" value="1"/>
</dbReference>
<dbReference type="GO" id="GO:0005524">
    <property type="term" value="F:ATP binding"/>
    <property type="evidence" value="ECO:0007669"/>
    <property type="project" value="UniProtKB-KW"/>
</dbReference>
<feature type="region of interest" description="Disordered" evidence="15">
    <location>
        <begin position="742"/>
        <end position="779"/>
    </location>
</feature>
<comment type="subunit">
    <text evidence="11">Component of the U5 snRNP complex.</text>
</comment>
<dbReference type="InterPro" id="IPR001650">
    <property type="entry name" value="Helicase_C-like"/>
</dbReference>
<evidence type="ECO:0000259" key="16">
    <source>
        <dbReference type="PROSITE" id="PS51192"/>
    </source>
</evidence>
<evidence type="ECO:0000256" key="1">
    <source>
        <dbReference type="ARBA" id="ARBA00004123"/>
    </source>
</evidence>
<dbReference type="GO" id="GO:0003676">
    <property type="term" value="F:nucleic acid binding"/>
    <property type="evidence" value="ECO:0007669"/>
    <property type="project" value="InterPro"/>
</dbReference>
<evidence type="ECO:0000259" key="17">
    <source>
        <dbReference type="PROSITE" id="PS51194"/>
    </source>
</evidence>
<dbReference type="PANTHER" id="PTHR47958">
    <property type="entry name" value="ATP-DEPENDENT RNA HELICASE DBP3"/>
    <property type="match status" value="1"/>
</dbReference>
<evidence type="ECO:0000256" key="4">
    <source>
        <dbReference type="ARBA" id="ARBA00022741"/>
    </source>
</evidence>
<feature type="domain" description="DEAD-box RNA helicase Q" evidence="18">
    <location>
        <begin position="341"/>
        <end position="369"/>
    </location>
</feature>
<dbReference type="SMART" id="SM00487">
    <property type="entry name" value="DEXDc"/>
    <property type="match status" value="1"/>
</dbReference>
<evidence type="ECO:0000256" key="15">
    <source>
        <dbReference type="SAM" id="MobiDB-lite"/>
    </source>
</evidence>
<evidence type="ECO:0000256" key="10">
    <source>
        <dbReference type="ARBA" id="ARBA00037954"/>
    </source>
</evidence>
<keyword evidence="6 14" id="KW-0347">Helicase</keyword>
<evidence type="ECO:0000259" key="18">
    <source>
        <dbReference type="PROSITE" id="PS51195"/>
    </source>
</evidence>
<dbReference type="SMART" id="SM00490">
    <property type="entry name" value="HELICc"/>
    <property type="match status" value="1"/>
</dbReference>
<gene>
    <name evidence="19" type="ORF">DRE_06600</name>
</gene>
<keyword evidence="7 14" id="KW-0067">ATP-binding</keyword>
<feature type="compositionally biased region" description="Basic and acidic residues" evidence="15">
    <location>
        <begin position="181"/>
        <end position="197"/>
    </location>
</feature>
<dbReference type="HOGENOM" id="CLU_003041_11_3_1"/>
<dbReference type="InterPro" id="IPR027417">
    <property type="entry name" value="P-loop_NTPase"/>
</dbReference>
<dbReference type="InterPro" id="IPR014001">
    <property type="entry name" value="Helicase_ATP-bd"/>
</dbReference>
<dbReference type="GO" id="GO:0005634">
    <property type="term" value="C:nucleus"/>
    <property type="evidence" value="ECO:0007669"/>
    <property type="project" value="UniProtKB-SubCell"/>
</dbReference>
<dbReference type="FunFam" id="3.40.50.300:FF:000322">
    <property type="entry name" value="probable ATP-dependent RNA helicase DDX23"/>
    <property type="match status" value="1"/>
</dbReference>
<protein>
    <recommendedName>
        <fullName evidence="2">RNA helicase</fullName>
        <ecNumber evidence="2">3.6.4.13</ecNumber>
    </recommendedName>
</protein>
<evidence type="ECO:0000256" key="9">
    <source>
        <dbReference type="ARBA" id="ARBA00023242"/>
    </source>
</evidence>
<feature type="domain" description="Helicase C-terminal" evidence="17">
    <location>
        <begin position="588"/>
        <end position="751"/>
    </location>
</feature>
<feature type="region of interest" description="Disordered" evidence="15">
    <location>
        <begin position="1"/>
        <end position="83"/>
    </location>
</feature>
<keyword evidence="5 14" id="KW-0378">Hydrolase</keyword>
<keyword evidence="9" id="KW-0539">Nucleus</keyword>
<dbReference type="Proteomes" id="UP000024837">
    <property type="component" value="Unassembled WGS sequence"/>
</dbReference>
<evidence type="ECO:0000256" key="12">
    <source>
        <dbReference type="ARBA" id="ARBA00047984"/>
    </source>
</evidence>
<feature type="region of interest" description="Disordered" evidence="15">
    <location>
        <begin position="95"/>
        <end position="221"/>
    </location>
</feature>
<feature type="compositionally biased region" description="Basic and acidic residues" evidence="15">
    <location>
        <begin position="95"/>
        <end position="111"/>
    </location>
</feature>
<evidence type="ECO:0000256" key="6">
    <source>
        <dbReference type="ARBA" id="ARBA00022806"/>
    </source>
</evidence>
<dbReference type="EC" id="3.6.4.13" evidence="2"/>
<comment type="catalytic activity">
    <reaction evidence="12">
        <text>ATP + H2O = ADP + phosphate + H(+)</text>
        <dbReference type="Rhea" id="RHEA:13065"/>
        <dbReference type="ChEBI" id="CHEBI:15377"/>
        <dbReference type="ChEBI" id="CHEBI:15378"/>
        <dbReference type="ChEBI" id="CHEBI:30616"/>
        <dbReference type="ChEBI" id="CHEBI:43474"/>
        <dbReference type="ChEBI" id="CHEBI:456216"/>
        <dbReference type="EC" id="3.6.4.13"/>
    </reaction>
</comment>
<dbReference type="SUPFAM" id="SSF101447">
    <property type="entry name" value="Formin homology 2 domain (FH2 domain)"/>
    <property type="match status" value="1"/>
</dbReference>
<dbReference type="CDD" id="cd18787">
    <property type="entry name" value="SF2_C_DEAD"/>
    <property type="match status" value="1"/>
</dbReference>
<dbReference type="OrthoDB" id="196131at2759"/>
<comment type="subcellular location">
    <subcellularLocation>
        <location evidence="1">Nucleus</location>
    </subcellularLocation>
</comment>
<dbReference type="CDD" id="cd17945">
    <property type="entry name" value="DEADc_DDX23"/>
    <property type="match status" value="1"/>
</dbReference>
<evidence type="ECO:0000256" key="5">
    <source>
        <dbReference type="ARBA" id="ARBA00022801"/>
    </source>
</evidence>
<dbReference type="GO" id="GO:0008380">
    <property type="term" value="P:RNA splicing"/>
    <property type="evidence" value="ECO:0007669"/>
    <property type="project" value="UniProtKB-KW"/>
</dbReference>
<dbReference type="InterPro" id="IPR011545">
    <property type="entry name" value="DEAD/DEAH_box_helicase_dom"/>
</dbReference>
<dbReference type="PROSITE" id="PS51192">
    <property type="entry name" value="HELICASE_ATP_BIND_1"/>
    <property type="match status" value="1"/>
</dbReference>
<name>W7HKU2_9PEZI</name>
<feature type="domain" description="Helicase ATP-binding" evidence="16">
    <location>
        <begin position="372"/>
        <end position="577"/>
    </location>
</feature>
<dbReference type="Gene3D" id="3.40.50.300">
    <property type="entry name" value="P-loop containing nucleotide triphosphate hydrolases"/>
    <property type="match status" value="2"/>
</dbReference>
<dbReference type="EMBL" id="KI966437">
    <property type="protein sequence ID" value="EWC44611.1"/>
    <property type="molecule type" value="Genomic_DNA"/>
</dbReference>
<dbReference type="InterPro" id="IPR000629">
    <property type="entry name" value="RNA-helicase_DEAD-box_CS"/>
</dbReference>
<feature type="compositionally biased region" description="Basic and acidic residues" evidence="15">
    <location>
        <begin position="55"/>
        <end position="83"/>
    </location>
</feature>
<dbReference type="PROSITE" id="PS00039">
    <property type="entry name" value="DEAD_ATP_HELICASE"/>
    <property type="match status" value="1"/>
</dbReference>
<evidence type="ECO:0000256" key="3">
    <source>
        <dbReference type="ARBA" id="ARBA00022664"/>
    </source>
</evidence>
<dbReference type="GO" id="GO:0006397">
    <property type="term" value="P:mRNA processing"/>
    <property type="evidence" value="ECO:0007669"/>
    <property type="project" value="UniProtKB-KW"/>
</dbReference>
<keyword evidence="8" id="KW-0508">mRNA splicing</keyword>
<dbReference type="InterPro" id="IPR014014">
    <property type="entry name" value="RNA_helicase_DEAD_Q_motif"/>
</dbReference>
<keyword evidence="20" id="KW-1185">Reference proteome</keyword>
<dbReference type="GO" id="GO:0003724">
    <property type="term" value="F:RNA helicase activity"/>
    <property type="evidence" value="ECO:0007669"/>
    <property type="project" value="UniProtKB-EC"/>
</dbReference>
<organism evidence="19 20">
    <name type="scientific">Drechslerella stenobrocha 248</name>
    <dbReference type="NCBI Taxonomy" id="1043628"/>
    <lineage>
        <taxon>Eukaryota</taxon>
        <taxon>Fungi</taxon>
        <taxon>Dikarya</taxon>
        <taxon>Ascomycota</taxon>
        <taxon>Pezizomycotina</taxon>
        <taxon>Orbiliomycetes</taxon>
        <taxon>Orbiliales</taxon>
        <taxon>Orbiliaceae</taxon>
        <taxon>Drechslerella</taxon>
    </lineage>
</organism>
<evidence type="ECO:0000313" key="19">
    <source>
        <dbReference type="EMBL" id="EWC44611.1"/>
    </source>
</evidence>
<feature type="compositionally biased region" description="Basic and acidic residues" evidence="15">
    <location>
        <begin position="743"/>
        <end position="753"/>
    </location>
</feature>
<dbReference type="Pfam" id="PF25430">
    <property type="entry name" value="DDX23"/>
    <property type="match status" value="1"/>
</dbReference>
<sequence>MNGHAEPPPPPPPPADDIPPPPPSFDGAPPPPPPPPIDAVPPPPPPVKKKAPVAPKKDPLSVEDLLRKKKAADEAAKKPKFLSKAEREALALERRAKEVEARKQAEEEARKAAIPPPSRPLSTKANGIPGGPRHNNPPSGPRSHRERERDRGDREPPTGPASMRNDKFPMAPPPPPVAKASHADRKRDAEEDAEAKVIRLRYMGADPDSNSLNKKKRRKTSEQKFTFEWGADEDTSQDYNPIYAHRSEAKFFGRGRLGGFAETDRSTRDYARALEGRGDNEERRRAREIIEMDKKKRENLSWSDKHWSEKPLEMMKERDWRIFKEDFNIATKGGGIPNPMRSWKESGLPQVLLDVIRDVGYTDPSPIQRAAIPIALQSRDVIGVAVTGSGKTASFILPLLVYIKDLPPLDNITKHEGPYAIILAPTRELAQQIEGEATKFANPLNFRCVSIVGGHSIEEQSYALRDGAEIIIATPGRLLDCIERRVLVLSQCCYVIMDEADRMIDLGFEDPVNRILESLPSSNVKQDGDDDTGYYQRSAAQANKAIKRYRQTMMYTATMPPAIERIARKYLHRPAIVTIGNAGEAVDTVEQRVEFIAGEDRRKKRLLEILNSALYAPPIIVFVNIKRNCDMVARDLKHAGWTAVTLHGSKSQEQREAALQQLRQHQADVLVATDLAGRGIDVPDVSLVVNFNMAMNIESYTHRIGRTGRAGKSGVAITFLGGEDNDVLYDLRQMLQKSSISKVPDELRRHEAAQQRSQRSMNLRAKPVKDKDGDMDMPLMRDAATGRAWGA</sequence>
<evidence type="ECO:0000256" key="7">
    <source>
        <dbReference type="ARBA" id="ARBA00022840"/>
    </source>
</evidence>
<feature type="short sequence motif" description="Q motif" evidence="13">
    <location>
        <begin position="341"/>
        <end position="369"/>
    </location>
</feature>
<accession>W7HKU2</accession>
<dbReference type="PROSITE" id="PS51194">
    <property type="entry name" value="HELICASE_CTER"/>
    <property type="match status" value="1"/>
</dbReference>
<evidence type="ECO:0000256" key="14">
    <source>
        <dbReference type="RuleBase" id="RU000492"/>
    </source>
</evidence>
<feature type="compositionally biased region" description="Basic and acidic residues" evidence="15">
    <location>
        <begin position="143"/>
        <end position="156"/>
    </location>
</feature>
<proteinExistence type="inferred from homology"/>
<evidence type="ECO:0000256" key="11">
    <source>
        <dbReference type="ARBA" id="ARBA00038719"/>
    </source>
</evidence>
<evidence type="ECO:0000256" key="2">
    <source>
        <dbReference type="ARBA" id="ARBA00012552"/>
    </source>
</evidence>
<dbReference type="SUPFAM" id="SSF52540">
    <property type="entry name" value="P-loop containing nucleoside triphosphate hydrolases"/>
    <property type="match status" value="1"/>
</dbReference>
<dbReference type="AlphaFoldDB" id="W7HKU2"/>
<evidence type="ECO:0000256" key="13">
    <source>
        <dbReference type="PROSITE-ProRule" id="PRU00552"/>
    </source>
</evidence>
<keyword evidence="4 14" id="KW-0547">Nucleotide-binding</keyword>
<comment type="similarity">
    <text evidence="10">Belongs to the DEAD box helicase family. DDX23/PRP28 subfamily.</text>
</comment>
<dbReference type="InterPro" id="IPR057479">
    <property type="entry name" value="PRP28/DDX23-like_helical"/>
</dbReference>
<evidence type="ECO:0000256" key="8">
    <source>
        <dbReference type="ARBA" id="ARBA00023187"/>
    </source>
</evidence>
<dbReference type="GO" id="GO:0016787">
    <property type="term" value="F:hydrolase activity"/>
    <property type="evidence" value="ECO:0007669"/>
    <property type="project" value="UniProtKB-KW"/>
</dbReference>
<reference evidence="19 20" key="1">
    <citation type="submission" date="2013-05" db="EMBL/GenBank/DDBJ databases">
        <title>Drechslerella stenobrocha genome reveals carnivorous origination and mechanical trapping mechanism of predatory fungi.</title>
        <authorList>
            <person name="Liu X."/>
            <person name="Zhang W."/>
            <person name="Liu K."/>
        </authorList>
    </citation>
    <scope>NUCLEOTIDE SEQUENCE [LARGE SCALE GENOMIC DNA]</scope>
    <source>
        <strain evidence="19 20">248</strain>
    </source>
</reference>
<feature type="compositionally biased region" description="Pro residues" evidence="15">
    <location>
        <begin position="1"/>
        <end position="46"/>
    </location>
</feature>
<dbReference type="Pfam" id="PF00271">
    <property type="entry name" value="Helicase_C"/>
    <property type="match status" value="1"/>
</dbReference>
<keyword evidence="3" id="KW-0507">mRNA processing</keyword>
<evidence type="ECO:0000313" key="20">
    <source>
        <dbReference type="Proteomes" id="UP000024837"/>
    </source>
</evidence>